<evidence type="ECO:0000313" key="3">
    <source>
        <dbReference type="Proteomes" id="UP000244932"/>
    </source>
</evidence>
<accession>A0A2R8AGA2</accession>
<keyword evidence="3" id="KW-1185">Reference proteome</keyword>
<reference evidence="2 3" key="1">
    <citation type="submission" date="2018-03" db="EMBL/GenBank/DDBJ databases">
        <authorList>
            <person name="Keele B.F."/>
        </authorList>
    </citation>
    <scope>NUCLEOTIDE SEQUENCE [LARGE SCALE GENOMIC DNA]</scope>
    <source>
        <strain evidence="2 3">CeCT 8812</strain>
    </source>
</reference>
<protein>
    <submittedName>
        <fullName evidence="2">Uncharacterized protein</fullName>
    </submittedName>
</protein>
<sequence>MRNTLPLLLAMSLLAAPLAAQEEPTDEDMMSVLPDSATHIDVEDWRAMAEGNSVRYFLGDTYIGREFFLRDGRTVRFELPNGQCFEGEWANQGTTYCFAWPGSLVCAQHMIDDEGTLWFPSVDANGAPSEEPLQSGEIVEGGFPCSAGLSS</sequence>
<gene>
    <name evidence="2" type="ORF">POI8812_03426</name>
</gene>
<evidence type="ECO:0000313" key="2">
    <source>
        <dbReference type="EMBL" id="SPF31075.1"/>
    </source>
</evidence>
<dbReference type="AlphaFoldDB" id="A0A2R8AGA2"/>
<dbReference type="Proteomes" id="UP000244932">
    <property type="component" value="Unassembled WGS sequence"/>
</dbReference>
<dbReference type="OrthoDB" id="7304934at2"/>
<name>A0A2R8AGA2_9RHOB</name>
<dbReference type="EMBL" id="OMKW01000004">
    <property type="protein sequence ID" value="SPF31075.1"/>
    <property type="molecule type" value="Genomic_DNA"/>
</dbReference>
<keyword evidence="1" id="KW-0732">Signal</keyword>
<proteinExistence type="predicted"/>
<dbReference type="RefSeq" id="WP_108783747.1">
    <property type="nucleotide sequence ID" value="NZ_OMKW01000004.1"/>
</dbReference>
<feature type="chain" id="PRO_5015306407" evidence="1">
    <location>
        <begin position="23"/>
        <end position="151"/>
    </location>
</feature>
<organism evidence="2 3">
    <name type="scientific">Pontivivens insulae</name>
    <dbReference type="NCBI Taxonomy" id="1639689"/>
    <lineage>
        <taxon>Bacteria</taxon>
        <taxon>Pseudomonadati</taxon>
        <taxon>Pseudomonadota</taxon>
        <taxon>Alphaproteobacteria</taxon>
        <taxon>Rhodobacterales</taxon>
        <taxon>Paracoccaceae</taxon>
        <taxon>Pontivivens</taxon>
    </lineage>
</organism>
<feature type="signal peptide" evidence="1">
    <location>
        <begin position="1"/>
        <end position="22"/>
    </location>
</feature>
<evidence type="ECO:0000256" key="1">
    <source>
        <dbReference type="SAM" id="SignalP"/>
    </source>
</evidence>